<sequence length="51" mass="6087">MDYSLKQKILMFICKHFGHKEKKGEAWEFGGKRHFTCQRCRIVQSNNQEAV</sequence>
<dbReference type="Proteomes" id="UP000300340">
    <property type="component" value="Segment"/>
</dbReference>
<organism evidence="1 2">
    <name type="scientific">Shewanella phage X14</name>
    <dbReference type="NCBI Taxonomy" id="2576871"/>
    <lineage>
        <taxon>Viruses</taxon>
        <taxon>Duplodnaviria</taxon>
        <taxon>Heunggongvirae</taxon>
        <taxon>Uroviricota</taxon>
        <taxon>Caudoviricetes</taxon>
        <taxon>Bocovirus</taxon>
        <taxon>Bocovirus X14</taxon>
    </lineage>
</organism>
<proteinExistence type="predicted"/>
<dbReference type="Pfam" id="PF07874">
    <property type="entry name" value="DUF1660"/>
    <property type="match status" value="1"/>
</dbReference>
<accession>A0A4P8NMX6</accession>
<name>A0A4P8NMX6_9CAUD</name>
<keyword evidence="2" id="KW-1185">Reference proteome</keyword>
<dbReference type="InterPro" id="IPR012455">
    <property type="entry name" value="DUF1660"/>
</dbReference>
<dbReference type="RefSeq" id="YP_010676987.1">
    <property type="nucleotide sequence ID" value="NC_071016.1"/>
</dbReference>
<dbReference type="EMBL" id="MK796797">
    <property type="protein sequence ID" value="QCQ65296.1"/>
    <property type="molecule type" value="Genomic_DNA"/>
</dbReference>
<evidence type="ECO:0000313" key="2">
    <source>
        <dbReference type="Proteomes" id="UP000300340"/>
    </source>
</evidence>
<reference evidence="1 2" key="1">
    <citation type="submission" date="2019-04" db="EMBL/GenBank/DDBJ databases">
        <title>Characterization and complete genome sequence analysis of a novel Podoviridae phage X14.</title>
        <authorList>
            <person name="Liu Y."/>
        </authorList>
    </citation>
    <scope>NUCLEOTIDE SEQUENCE [LARGE SCALE GENOMIC DNA]</scope>
</reference>
<dbReference type="GeneID" id="77953353"/>
<protein>
    <submittedName>
        <fullName evidence="1">Uncharacterized protein</fullName>
    </submittedName>
</protein>
<evidence type="ECO:0000313" key="1">
    <source>
        <dbReference type="EMBL" id="QCQ65296.1"/>
    </source>
</evidence>
<dbReference type="KEGG" id="vg:77953353"/>